<comment type="caution">
    <text evidence="2">The sequence shown here is derived from an EMBL/GenBank/DDBJ whole genome shotgun (WGS) entry which is preliminary data.</text>
</comment>
<proteinExistence type="predicted"/>
<dbReference type="Proteomes" id="UP000016986">
    <property type="component" value="Unassembled WGS sequence"/>
</dbReference>
<accession>U2YYN1</accession>
<dbReference type="InterPro" id="IPR055813">
    <property type="entry name" value="DUF7389"/>
</dbReference>
<evidence type="ECO:0000313" key="2">
    <source>
        <dbReference type="EMBL" id="GAD53902.1"/>
    </source>
</evidence>
<reference evidence="2 3" key="1">
    <citation type="submission" date="2013-09" db="EMBL/GenBank/DDBJ databases">
        <title>Whole genome sequencing of Halarchaeum acidiphilum strain MH1-52-1.</title>
        <authorList>
            <person name="Shimane Y."/>
            <person name="Minegishi H."/>
            <person name="Nishi S."/>
            <person name="Echigo A."/>
            <person name="Shuto A."/>
            <person name="Konishi M."/>
            <person name="Ito T."/>
            <person name="Ohkuma M."/>
            <person name="Ohta Y."/>
            <person name="Nagano Y."/>
            <person name="Tsubouchi T."/>
            <person name="Mori K."/>
            <person name="Usui K."/>
            <person name="Kamekura M."/>
            <person name="Usami R."/>
            <person name="Takaki Y."/>
            <person name="Hatada Y."/>
        </authorList>
    </citation>
    <scope>NUCLEOTIDE SEQUENCE [LARGE SCALE GENOMIC DNA]</scope>
    <source>
        <strain evidence="2 3">JCM 16109</strain>
    </source>
</reference>
<organism evidence="2 3">
    <name type="scientific">Halarchaeum acidiphilum MH1-52-1</name>
    <dbReference type="NCBI Taxonomy" id="1261545"/>
    <lineage>
        <taxon>Archaea</taxon>
        <taxon>Methanobacteriati</taxon>
        <taxon>Methanobacteriota</taxon>
        <taxon>Stenosarchaea group</taxon>
        <taxon>Halobacteria</taxon>
        <taxon>Halobacteriales</taxon>
        <taxon>Halobacteriaceae</taxon>
    </lineage>
</organism>
<keyword evidence="3" id="KW-1185">Reference proteome</keyword>
<evidence type="ECO:0000313" key="3">
    <source>
        <dbReference type="Proteomes" id="UP000016986"/>
    </source>
</evidence>
<evidence type="ECO:0000259" key="1">
    <source>
        <dbReference type="Pfam" id="PF24115"/>
    </source>
</evidence>
<protein>
    <recommendedName>
        <fullName evidence="1">DUF7389 domain-containing protein</fullName>
    </recommendedName>
</protein>
<gene>
    <name evidence="2" type="ORF">MBEHAL_2662</name>
</gene>
<name>U2YYN1_9EURY</name>
<feature type="domain" description="DUF7389" evidence="1">
    <location>
        <begin position="2"/>
        <end position="33"/>
    </location>
</feature>
<dbReference type="Pfam" id="PF24115">
    <property type="entry name" value="DUF7389"/>
    <property type="match status" value="1"/>
</dbReference>
<dbReference type="AlphaFoldDB" id="U2YYN1"/>
<sequence length="37" mass="4275">MKAQMLEGAKEDMDVLRAYLHTLAEDARRIQPEVESE</sequence>
<dbReference type="EMBL" id="BATA01000125">
    <property type="protein sequence ID" value="GAD53902.1"/>
    <property type="molecule type" value="Genomic_DNA"/>
</dbReference>